<evidence type="ECO:0000313" key="2">
    <source>
        <dbReference type="Proteomes" id="UP000321307"/>
    </source>
</evidence>
<accession>A0A9X9BZJ8</accession>
<proteinExistence type="predicted"/>
<protein>
    <submittedName>
        <fullName evidence="1">Uncharacterized protein</fullName>
    </submittedName>
</protein>
<dbReference type="PROSITE" id="PS51257">
    <property type="entry name" value="PROKAR_LIPOPROTEIN"/>
    <property type="match status" value="1"/>
</dbReference>
<dbReference type="AlphaFoldDB" id="A0A9X9BZJ8"/>
<dbReference type="RefSeq" id="WP_147838673.1">
    <property type="nucleotide sequence ID" value="NZ_VOUP01000012.1"/>
</dbReference>
<reference evidence="1 2" key="1">
    <citation type="submission" date="2019-07" db="EMBL/GenBank/DDBJ databases">
        <title>Serratia strains were isolated from fresh produce.</title>
        <authorList>
            <person name="Cho G.-S."/>
            <person name="Stein M."/>
            <person name="Lee W."/>
            <person name="Suh S.H."/>
            <person name="Franz C.M.A.P."/>
        </authorList>
    </citation>
    <scope>NUCLEOTIDE SEQUENCE [LARGE SCALE GENOMIC DNA]</scope>
    <source>
        <strain evidence="1 2">S17</strain>
    </source>
</reference>
<comment type="caution">
    <text evidence="1">The sequence shown here is derived from an EMBL/GenBank/DDBJ whole genome shotgun (WGS) entry which is preliminary data.</text>
</comment>
<sequence length="297" mass="32536">MQFKDLPEFTQTTTIAAIIGACLEKGNNVKAAEEIRDAFIALYSEPDNSGAYDNLDSAIKDAAGSIFSKKYSEHGEHKGFISLGLAEEGKEPVIIDKSAVIAAHKTNDGVVILLRSTDKQICMSGDADMLMEQLRKELGGESAFKNMFVFAPNGIAGVTHTPIYEPPLCKVGGVNYMEVTEAPNEEIAINCNEILSIAREGAGVKITFNNGMQEFFAMDYQAAVNAAFGVEKESATEDECKCEKMQLARHYLHGVHDANVYFYVESWGMNSPETEAEIVKLIMDCVTRHNKSSHRSS</sequence>
<dbReference type="EMBL" id="VOUP01000012">
    <property type="protein sequence ID" value="TXE26904.1"/>
    <property type="molecule type" value="Genomic_DNA"/>
</dbReference>
<gene>
    <name evidence="1" type="ORF">FOT63_18380</name>
</gene>
<dbReference type="Proteomes" id="UP000321307">
    <property type="component" value="Unassembled WGS sequence"/>
</dbReference>
<organism evidence="1 2">
    <name type="scientific">Serratia ureilytica</name>
    <dbReference type="NCBI Taxonomy" id="300181"/>
    <lineage>
        <taxon>Bacteria</taxon>
        <taxon>Pseudomonadati</taxon>
        <taxon>Pseudomonadota</taxon>
        <taxon>Gammaproteobacteria</taxon>
        <taxon>Enterobacterales</taxon>
        <taxon>Yersiniaceae</taxon>
        <taxon>Serratia</taxon>
    </lineage>
</organism>
<evidence type="ECO:0000313" key="1">
    <source>
        <dbReference type="EMBL" id="TXE26904.1"/>
    </source>
</evidence>
<name>A0A9X9BZJ8_9GAMM</name>